<name>D3B376_HETP5</name>
<proteinExistence type="predicted"/>
<gene>
    <name evidence="2" type="ORF">PPL_02841</name>
</gene>
<dbReference type="GeneID" id="31358364"/>
<feature type="chain" id="PRO_5003040831" evidence="1">
    <location>
        <begin position="19"/>
        <end position="150"/>
    </location>
</feature>
<dbReference type="Proteomes" id="UP000001396">
    <property type="component" value="Unassembled WGS sequence"/>
</dbReference>
<keyword evidence="1" id="KW-0732">Signal</keyword>
<organism evidence="2 3">
    <name type="scientific">Heterostelium pallidum (strain ATCC 26659 / Pp 5 / PN500)</name>
    <name type="common">Cellular slime mold</name>
    <name type="synonym">Polysphondylium pallidum</name>
    <dbReference type="NCBI Taxonomy" id="670386"/>
    <lineage>
        <taxon>Eukaryota</taxon>
        <taxon>Amoebozoa</taxon>
        <taxon>Evosea</taxon>
        <taxon>Eumycetozoa</taxon>
        <taxon>Dictyostelia</taxon>
        <taxon>Acytosteliales</taxon>
        <taxon>Acytosteliaceae</taxon>
        <taxon>Heterostelium</taxon>
    </lineage>
</organism>
<dbReference type="AlphaFoldDB" id="D3B376"/>
<accession>D3B376</accession>
<evidence type="ECO:0000256" key="1">
    <source>
        <dbReference type="SAM" id="SignalP"/>
    </source>
</evidence>
<sequence>MYKYIVFAFLALISVSYSAPYIVPGTYVWQNQGQCLYPTQVTLTNTNGVVNSFSTATGNPFLVNVTVNSDGTFNGQGALYNQPGWKFYAYTVVTGKIIDGYTLYINYLQRSYPYFGGNTLYYIQTSCSMNERLSANIDTSSLMMMMGGEQ</sequence>
<evidence type="ECO:0000313" key="3">
    <source>
        <dbReference type="Proteomes" id="UP000001396"/>
    </source>
</evidence>
<dbReference type="EMBL" id="ADBJ01000010">
    <property type="protein sequence ID" value="EFA83774.1"/>
    <property type="molecule type" value="Genomic_DNA"/>
</dbReference>
<evidence type="ECO:0000313" key="2">
    <source>
        <dbReference type="EMBL" id="EFA83774.1"/>
    </source>
</evidence>
<protein>
    <submittedName>
        <fullName evidence="2">Uncharacterized protein</fullName>
    </submittedName>
</protein>
<comment type="caution">
    <text evidence="2">The sequence shown here is derived from an EMBL/GenBank/DDBJ whole genome shotgun (WGS) entry which is preliminary data.</text>
</comment>
<feature type="signal peptide" evidence="1">
    <location>
        <begin position="1"/>
        <end position="18"/>
    </location>
</feature>
<keyword evidence="3" id="KW-1185">Reference proteome</keyword>
<dbReference type="RefSeq" id="XP_020435891.1">
    <property type="nucleotide sequence ID" value="XM_020573819.1"/>
</dbReference>
<reference evidence="2 3" key="1">
    <citation type="journal article" date="2011" name="Genome Res.">
        <title>Phylogeny-wide analysis of social amoeba genomes highlights ancient origins for complex intercellular communication.</title>
        <authorList>
            <person name="Heidel A.J."/>
            <person name="Lawal H.M."/>
            <person name="Felder M."/>
            <person name="Schilde C."/>
            <person name="Helps N.R."/>
            <person name="Tunggal B."/>
            <person name="Rivero F."/>
            <person name="John U."/>
            <person name="Schleicher M."/>
            <person name="Eichinger L."/>
            <person name="Platzer M."/>
            <person name="Noegel A.A."/>
            <person name="Schaap P."/>
            <person name="Gloeckner G."/>
        </authorList>
    </citation>
    <scope>NUCLEOTIDE SEQUENCE [LARGE SCALE GENOMIC DNA]</scope>
    <source>
        <strain evidence="3">ATCC 26659 / Pp 5 / PN500</strain>
    </source>
</reference>
<dbReference type="InParanoid" id="D3B376"/>